<evidence type="ECO:0000313" key="2">
    <source>
        <dbReference type="EMBL" id="GIJ02453.1"/>
    </source>
</evidence>
<dbReference type="EMBL" id="BOOY01000010">
    <property type="protein sequence ID" value="GIJ02453.1"/>
    <property type="molecule type" value="Genomic_DNA"/>
</dbReference>
<evidence type="ECO:0000313" key="3">
    <source>
        <dbReference type="Proteomes" id="UP000652013"/>
    </source>
</evidence>
<accession>A0A8J3Y701</accession>
<dbReference type="RefSeq" id="WP_203937762.1">
    <property type="nucleotide sequence ID" value="NZ_BAAAGJ010000012.1"/>
</dbReference>
<name>A0A8J3Y701_9ACTN</name>
<comment type="caution">
    <text evidence="2">The sequence shown here is derived from an EMBL/GenBank/DDBJ whole genome shotgun (WGS) entry which is preliminary data.</text>
</comment>
<gene>
    <name evidence="2" type="ORF">Sya03_18050</name>
</gene>
<organism evidence="2 3">
    <name type="scientific">Spirilliplanes yamanashiensis</name>
    <dbReference type="NCBI Taxonomy" id="42233"/>
    <lineage>
        <taxon>Bacteria</taxon>
        <taxon>Bacillati</taxon>
        <taxon>Actinomycetota</taxon>
        <taxon>Actinomycetes</taxon>
        <taxon>Micromonosporales</taxon>
        <taxon>Micromonosporaceae</taxon>
        <taxon>Spirilliplanes</taxon>
    </lineage>
</organism>
<proteinExistence type="predicted"/>
<keyword evidence="1" id="KW-0472">Membrane</keyword>
<keyword evidence="1" id="KW-1133">Transmembrane helix</keyword>
<dbReference type="Proteomes" id="UP000652013">
    <property type="component" value="Unassembled WGS sequence"/>
</dbReference>
<protein>
    <recommendedName>
        <fullName evidence="4">SipW-cognate class signal peptide</fullName>
    </recommendedName>
</protein>
<evidence type="ECO:0000256" key="1">
    <source>
        <dbReference type="SAM" id="Phobius"/>
    </source>
</evidence>
<dbReference type="AlphaFoldDB" id="A0A8J3Y701"/>
<feature type="transmembrane region" description="Helical" evidence="1">
    <location>
        <begin position="12"/>
        <end position="33"/>
    </location>
</feature>
<evidence type="ECO:0008006" key="4">
    <source>
        <dbReference type="Google" id="ProtNLM"/>
    </source>
</evidence>
<keyword evidence="3" id="KW-1185">Reference proteome</keyword>
<sequence length="197" mass="20149">MAGRKKGRIGGWMVPTAVVAVLAGVLGSGVMVWKASEAAFTATTANPTNNWAAGSVALVDDDSEAAMFNVSGLTPTGVSTGEKCIAVTYNGSATAPVKLYGAVPGGTGLAGYLRLKVEMGTGGGFGSCTGWTETVADIFPDALMSTWTATGWANGLTTWTPTGTGQTRVFKFTYTLVDNNAANGKTASMPFTWEAQA</sequence>
<reference evidence="2" key="1">
    <citation type="submission" date="2021-01" db="EMBL/GenBank/DDBJ databases">
        <title>Whole genome shotgun sequence of Spirilliplanes yamanashiensis NBRC 15828.</title>
        <authorList>
            <person name="Komaki H."/>
            <person name="Tamura T."/>
        </authorList>
    </citation>
    <scope>NUCLEOTIDE SEQUENCE</scope>
    <source>
        <strain evidence="2">NBRC 15828</strain>
    </source>
</reference>
<keyword evidence="1" id="KW-0812">Transmembrane</keyword>